<feature type="compositionally biased region" description="Low complexity" evidence="1">
    <location>
        <begin position="217"/>
        <end position="226"/>
    </location>
</feature>
<reference evidence="2" key="1">
    <citation type="submission" date="2021-09" db="EMBL/GenBank/DDBJ databases">
        <authorList>
            <consortium name="AG Swart"/>
            <person name="Singh M."/>
            <person name="Singh A."/>
            <person name="Seah K."/>
            <person name="Emmerich C."/>
        </authorList>
    </citation>
    <scope>NUCLEOTIDE SEQUENCE</scope>
    <source>
        <strain evidence="2">ATCC30299</strain>
    </source>
</reference>
<evidence type="ECO:0000256" key="1">
    <source>
        <dbReference type="SAM" id="MobiDB-lite"/>
    </source>
</evidence>
<protein>
    <submittedName>
        <fullName evidence="2">Uncharacterized protein</fullName>
    </submittedName>
</protein>
<name>A0AAU9K3I7_9CILI</name>
<dbReference type="EMBL" id="CAJZBQ010000058">
    <property type="protein sequence ID" value="CAG9334370.1"/>
    <property type="molecule type" value="Genomic_DNA"/>
</dbReference>
<gene>
    <name evidence="2" type="ORF">BSTOLATCC_MIC60989</name>
</gene>
<dbReference type="AlphaFoldDB" id="A0AAU9K3I7"/>
<feature type="region of interest" description="Disordered" evidence="1">
    <location>
        <begin position="217"/>
        <end position="238"/>
    </location>
</feature>
<evidence type="ECO:0000313" key="2">
    <source>
        <dbReference type="EMBL" id="CAG9334370.1"/>
    </source>
</evidence>
<comment type="caution">
    <text evidence="2">The sequence shown here is derived from an EMBL/GenBank/DDBJ whole genome shotgun (WGS) entry which is preliminary data.</text>
</comment>
<dbReference type="Proteomes" id="UP001162131">
    <property type="component" value="Unassembled WGS sequence"/>
</dbReference>
<proteinExistence type="predicted"/>
<feature type="region of interest" description="Disordered" evidence="1">
    <location>
        <begin position="30"/>
        <end position="58"/>
    </location>
</feature>
<keyword evidence="3" id="KW-1185">Reference proteome</keyword>
<evidence type="ECO:0000313" key="3">
    <source>
        <dbReference type="Proteomes" id="UP001162131"/>
    </source>
</evidence>
<organism evidence="2 3">
    <name type="scientific">Blepharisma stoltei</name>
    <dbReference type="NCBI Taxonomy" id="1481888"/>
    <lineage>
        <taxon>Eukaryota</taxon>
        <taxon>Sar</taxon>
        <taxon>Alveolata</taxon>
        <taxon>Ciliophora</taxon>
        <taxon>Postciliodesmatophora</taxon>
        <taxon>Heterotrichea</taxon>
        <taxon>Heterotrichida</taxon>
        <taxon>Blepharismidae</taxon>
        <taxon>Blepharisma</taxon>
    </lineage>
</organism>
<sequence>MEYWKKPNYLDFLKPRGKLWNTPFFRDLSNERKQENKAESNSYRNKHKPSHRQAESEVLDELKNLIEKSFIEKSSQKKDLKKPINKRCNSETKFSSRFPEIYQENEVRSYIYKKRPKRKSPKLIISNRNPTPRTFLSNPVEFPKSRPFMRMISNTKMPHSSRNEGSMSVKRLDLTKPKNRVISILPQKKRNQSVAKIEINLFPKKIEAQNELQSFDDSFSSSSESSYMETHLSPKINI</sequence>
<accession>A0AAU9K3I7</accession>